<keyword evidence="3" id="KW-1185">Reference proteome</keyword>
<dbReference type="EMBL" id="QNRF01000003">
    <property type="protein sequence ID" value="RBO83989.1"/>
    <property type="molecule type" value="Genomic_DNA"/>
</dbReference>
<keyword evidence="2" id="KW-0560">Oxidoreductase</keyword>
<organism evidence="2 3">
    <name type="scientific">Marinomonas aquiplantarum</name>
    <dbReference type="NCBI Taxonomy" id="491951"/>
    <lineage>
        <taxon>Bacteria</taxon>
        <taxon>Pseudomonadati</taxon>
        <taxon>Pseudomonadota</taxon>
        <taxon>Gammaproteobacteria</taxon>
        <taxon>Oceanospirillales</taxon>
        <taxon>Oceanospirillaceae</taxon>
        <taxon>Marinomonas</taxon>
    </lineage>
</organism>
<evidence type="ECO:0000313" key="2">
    <source>
        <dbReference type="EMBL" id="RBO83989.1"/>
    </source>
</evidence>
<dbReference type="Proteomes" id="UP000252086">
    <property type="component" value="Unassembled WGS sequence"/>
</dbReference>
<name>A0A366D3A8_9GAMM</name>
<dbReference type="Pfam" id="PF03992">
    <property type="entry name" value="ABM"/>
    <property type="match status" value="1"/>
</dbReference>
<dbReference type="RefSeq" id="WP_113873968.1">
    <property type="nucleotide sequence ID" value="NZ_QNRF01000003.1"/>
</dbReference>
<protein>
    <submittedName>
        <fullName evidence="2">Quinol monooxygenase YgiN</fullName>
    </submittedName>
</protein>
<keyword evidence="2" id="KW-0503">Monooxygenase</keyword>
<evidence type="ECO:0000313" key="3">
    <source>
        <dbReference type="Proteomes" id="UP000252086"/>
    </source>
</evidence>
<feature type="domain" description="ABM" evidence="1">
    <location>
        <begin position="5"/>
        <end position="93"/>
    </location>
</feature>
<dbReference type="OrthoDB" id="9812192at2"/>
<comment type="caution">
    <text evidence="2">The sequence shown here is derived from an EMBL/GenBank/DDBJ whole genome shotgun (WGS) entry which is preliminary data.</text>
</comment>
<dbReference type="GO" id="GO:0005829">
    <property type="term" value="C:cytosol"/>
    <property type="evidence" value="ECO:0007669"/>
    <property type="project" value="TreeGrafter"/>
</dbReference>
<proteinExistence type="predicted"/>
<reference evidence="2 3" key="1">
    <citation type="submission" date="2018-06" db="EMBL/GenBank/DDBJ databases">
        <title>Genomic Encyclopedia of Type Strains, Phase III (KMG-III): the genomes of soil and plant-associated and newly described type strains.</title>
        <authorList>
            <person name="Whitman W."/>
        </authorList>
    </citation>
    <scope>NUCLEOTIDE SEQUENCE [LARGE SCALE GENOMIC DNA]</scope>
    <source>
        <strain evidence="2 3">CECT 7732</strain>
    </source>
</reference>
<gene>
    <name evidence="2" type="ORF">DFP76_103263</name>
</gene>
<dbReference type="GO" id="GO:0004497">
    <property type="term" value="F:monooxygenase activity"/>
    <property type="evidence" value="ECO:0007669"/>
    <property type="project" value="UniProtKB-KW"/>
</dbReference>
<dbReference type="Gene3D" id="3.30.70.100">
    <property type="match status" value="1"/>
</dbReference>
<evidence type="ECO:0000259" key="1">
    <source>
        <dbReference type="PROSITE" id="PS51725"/>
    </source>
</evidence>
<accession>A0A366D3A8</accession>
<dbReference type="SUPFAM" id="SSF54909">
    <property type="entry name" value="Dimeric alpha+beta barrel"/>
    <property type="match status" value="1"/>
</dbReference>
<dbReference type="InterPro" id="IPR050744">
    <property type="entry name" value="AI-2_Isomerase_LsrG"/>
</dbReference>
<sequence>MGKEVKLVILIEVQPGKAEEQISLYQKIRPLVLGEEGCLEYELNRVSGSDVKFVLTERWASEECLAKHDETPHMKEADSISPLFRAGPASVLKLIGV</sequence>
<dbReference type="PANTHER" id="PTHR33336:SF3">
    <property type="entry name" value="ABM DOMAIN-CONTAINING PROTEIN"/>
    <property type="match status" value="1"/>
</dbReference>
<dbReference type="InterPro" id="IPR007138">
    <property type="entry name" value="ABM_dom"/>
</dbReference>
<dbReference type="PROSITE" id="PS51725">
    <property type="entry name" value="ABM"/>
    <property type="match status" value="1"/>
</dbReference>
<dbReference type="InterPro" id="IPR011008">
    <property type="entry name" value="Dimeric_a/b-barrel"/>
</dbReference>
<dbReference type="PANTHER" id="PTHR33336">
    <property type="entry name" value="QUINOL MONOOXYGENASE YGIN-RELATED"/>
    <property type="match status" value="1"/>
</dbReference>
<dbReference type="AlphaFoldDB" id="A0A366D3A8"/>